<reference evidence="1 2" key="1">
    <citation type="submission" date="2024-09" db="EMBL/GenBank/DDBJ databases">
        <title>Floridaenema gen nov. (Aerosakkonemataceae, Aerosakkonematales ord. nov., Cyanobacteria) from benthic tropical and subtropical fresh waters, with the description of four new species.</title>
        <authorList>
            <person name="Moretto J.A."/>
            <person name="Berthold D.E."/>
            <person name="Lefler F.W."/>
            <person name="Huang I.-S."/>
            <person name="Laughinghouse H. IV."/>
        </authorList>
    </citation>
    <scope>NUCLEOTIDE SEQUENCE [LARGE SCALE GENOMIC DNA]</scope>
    <source>
        <strain evidence="1 2">BLCC-F167</strain>
    </source>
</reference>
<accession>A0ABV4WKS0</accession>
<keyword evidence="2" id="KW-1185">Reference proteome</keyword>
<dbReference type="Proteomes" id="UP001576780">
    <property type="component" value="Unassembled WGS sequence"/>
</dbReference>
<dbReference type="InterPro" id="IPR027417">
    <property type="entry name" value="P-loop_NTPase"/>
</dbReference>
<dbReference type="EMBL" id="JBHFNT010000117">
    <property type="protein sequence ID" value="MFB2835665.1"/>
    <property type="molecule type" value="Genomic_DNA"/>
</dbReference>
<gene>
    <name evidence="1" type="ORF">ACE1CA_14125</name>
</gene>
<protein>
    <submittedName>
        <fullName evidence="1">Uncharacterized protein</fullName>
    </submittedName>
</protein>
<organism evidence="1 2">
    <name type="scientific">Floridaenema evergladense BLCC-F167</name>
    <dbReference type="NCBI Taxonomy" id="3153639"/>
    <lineage>
        <taxon>Bacteria</taxon>
        <taxon>Bacillati</taxon>
        <taxon>Cyanobacteriota</taxon>
        <taxon>Cyanophyceae</taxon>
        <taxon>Oscillatoriophycideae</taxon>
        <taxon>Aerosakkonematales</taxon>
        <taxon>Aerosakkonemataceae</taxon>
        <taxon>Floridanema</taxon>
        <taxon>Floridanema evergladense</taxon>
    </lineage>
</organism>
<evidence type="ECO:0000313" key="2">
    <source>
        <dbReference type="Proteomes" id="UP001576780"/>
    </source>
</evidence>
<dbReference type="RefSeq" id="WP_413278074.1">
    <property type="nucleotide sequence ID" value="NZ_JBHFNT010000117.1"/>
</dbReference>
<comment type="caution">
    <text evidence="1">The sequence shown here is derived from an EMBL/GenBank/DDBJ whole genome shotgun (WGS) entry which is preliminary data.</text>
</comment>
<name>A0ABV4WKS0_9CYAN</name>
<dbReference type="Gene3D" id="3.40.50.300">
    <property type="entry name" value="P-loop containing nucleotide triphosphate hydrolases"/>
    <property type="match status" value="1"/>
</dbReference>
<sequence length="84" mass="9884">MIYQLGYKHVFKRQRTTTVRNSLSVVDSDRTFPILLNQERSHFSIRMNEATSALDAQTEKIIDRNIRRRGCTCIIVAHQYDSRL</sequence>
<evidence type="ECO:0000313" key="1">
    <source>
        <dbReference type="EMBL" id="MFB2835665.1"/>
    </source>
</evidence>
<proteinExistence type="predicted"/>